<protein>
    <recommendedName>
        <fullName evidence="3">FHA domain-containing protein</fullName>
    </recommendedName>
</protein>
<feature type="compositionally biased region" description="Pro residues" evidence="2">
    <location>
        <begin position="307"/>
        <end position="321"/>
    </location>
</feature>
<feature type="compositionally biased region" description="Pro residues" evidence="2">
    <location>
        <begin position="229"/>
        <end position="240"/>
    </location>
</feature>
<dbReference type="InterPro" id="IPR008984">
    <property type="entry name" value="SMAD_FHA_dom_sf"/>
</dbReference>
<dbReference type="InterPro" id="IPR000253">
    <property type="entry name" value="FHA_dom"/>
</dbReference>
<feature type="region of interest" description="Disordered" evidence="2">
    <location>
        <begin position="159"/>
        <end position="273"/>
    </location>
</feature>
<feature type="region of interest" description="Disordered" evidence="2">
    <location>
        <begin position="394"/>
        <end position="413"/>
    </location>
</feature>
<dbReference type="PROSITE" id="PS50006">
    <property type="entry name" value="FHA_DOMAIN"/>
    <property type="match status" value="1"/>
</dbReference>
<dbReference type="Pfam" id="PF00498">
    <property type="entry name" value="FHA"/>
    <property type="match status" value="1"/>
</dbReference>
<feature type="domain" description="FHA" evidence="3">
    <location>
        <begin position="385"/>
        <end position="442"/>
    </location>
</feature>
<feature type="compositionally biased region" description="Pro residues" evidence="2">
    <location>
        <begin position="187"/>
        <end position="202"/>
    </location>
</feature>
<dbReference type="RefSeq" id="WP_307559412.1">
    <property type="nucleotide sequence ID" value="NZ_JAUSQU010000001.1"/>
</dbReference>
<comment type="caution">
    <text evidence="4">The sequence shown here is derived from an EMBL/GenBank/DDBJ whole genome shotgun (WGS) entry which is preliminary data.</text>
</comment>
<feature type="region of interest" description="Disordered" evidence="2">
    <location>
        <begin position="302"/>
        <end position="324"/>
    </location>
</feature>
<evidence type="ECO:0000313" key="5">
    <source>
        <dbReference type="Proteomes" id="UP001225356"/>
    </source>
</evidence>
<dbReference type="Proteomes" id="UP001225356">
    <property type="component" value="Unassembled WGS sequence"/>
</dbReference>
<keyword evidence="5" id="KW-1185">Reference proteome</keyword>
<organism evidence="4 5">
    <name type="scientific">Streptosporangium lutulentum</name>
    <dbReference type="NCBI Taxonomy" id="1461250"/>
    <lineage>
        <taxon>Bacteria</taxon>
        <taxon>Bacillati</taxon>
        <taxon>Actinomycetota</taxon>
        <taxon>Actinomycetes</taxon>
        <taxon>Streptosporangiales</taxon>
        <taxon>Streptosporangiaceae</taxon>
        <taxon>Streptosporangium</taxon>
    </lineage>
</organism>
<evidence type="ECO:0000313" key="4">
    <source>
        <dbReference type="EMBL" id="MDP9844504.1"/>
    </source>
</evidence>
<evidence type="ECO:0000259" key="3">
    <source>
        <dbReference type="PROSITE" id="PS50006"/>
    </source>
</evidence>
<proteinExistence type="predicted"/>
<reference evidence="4 5" key="1">
    <citation type="submission" date="2023-07" db="EMBL/GenBank/DDBJ databases">
        <title>Sequencing the genomes of 1000 actinobacteria strains.</title>
        <authorList>
            <person name="Klenk H.-P."/>
        </authorList>
    </citation>
    <scope>NUCLEOTIDE SEQUENCE [LARGE SCALE GENOMIC DNA]</scope>
    <source>
        <strain evidence="4 5">DSM 46740</strain>
    </source>
</reference>
<keyword evidence="1" id="KW-0597">Phosphoprotein</keyword>
<accession>A0ABT9QEL7</accession>
<name>A0ABT9QEL7_9ACTN</name>
<dbReference type="EMBL" id="JAUSQU010000001">
    <property type="protein sequence ID" value="MDP9844504.1"/>
    <property type="molecule type" value="Genomic_DNA"/>
</dbReference>
<sequence>MTDQGFGVVRPLPGNGLVAYVGGLLLVCDAAEAVVEDLLGAVKETATSGGDGRALARRVAQVLAVMMGEPVACAVAGPVSGGVAVLVSGPAFASVTGAAGEVQLAGRDALTWSDRLVPGPVTRVELSLPEAGAVNPLTRLDSGVIVGGGVSCDLSEVEAAKPSAQRAEPYVEPEPRGKPAQPAVAATPPPPPPPAVPAPAPAPERRAPQAETGDSVRPAPYPMGTAEPYAPPVPQPPEPPRPPREPQVAAPQAWHSEPAPVVSQPEPAPGPPAIQHEYVDTALSSGMGGDPVDARDQPFEYELLTPGAPPPAPEPQAPAPEPESRPLVYGVDCKNDHFNDPRVPYCAVCGIALVQRSLVPYKGPRPPLGVLLLDDGMTLRLDTDYLVGRDPERAPEVADGSVRPAKVTSPDGSVSRRHLRVALDNWDVNLVDLGSVNGTQIQPPGDPNFYDIPPNEQVAILPGTTVRIGVSRTMRYESHRNR</sequence>
<evidence type="ECO:0000256" key="2">
    <source>
        <dbReference type="SAM" id="MobiDB-lite"/>
    </source>
</evidence>
<dbReference type="SUPFAM" id="SSF49879">
    <property type="entry name" value="SMAD/FHA domain"/>
    <property type="match status" value="1"/>
</dbReference>
<dbReference type="Gene3D" id="2.60.200.20">
    <property type="match status" value="1"/>
</dbReference>
<dbReference type="CDD" id="cd00060">
    <property type="entry name" value="FHA"/>
    <property type="match status" value="1"/>
</dbReference>
<gene>
    <name evidence="4" type="ORF">J2853_003715</name>
</gene>
<evidence type="ECO:0000256" key="1">
    <source>
        <dbReference type="ARBA" id="ARBA00022553"/>
    </source>
</evidence>